<comment type="similarity">
    <text evidence="1">Belongs to the NATD1 family.</text>
</comment>
<dbReference type="InterPro" id="IPR045057">
    <property type="entry name" value="Gcn5-rel_NAT"/>
</dbReference>
<keyword evidence="5" id="KW-1185">Reference proteome</keyword>
<dbReference type="Proteomes" id="UP000035642">
    <property type="component" value="Unassembled WGS sequence"/>
</dbReference>
<evidence type="ECO:0000256" key="1">
    <source>
        <dbReference type="ARBA" id="ARBA00006233"/>
    </source>
</evidence>
<sequence>MLVLSGGDGYIDFRIGMLNIFGYFNNEVANSLGEENEPPVTTEGNGSTAKLCYDELPGRILDFVHTETPPDQQGKGVARMLVKEGFKYAAESRFKIRPTCPYVAKYATEMATDDERKLLTTYRDLK</sequence>
<name>A0A0K0D2J6_ANGCA</name>
<dbReference type="InterPro" id="IPR016181">
    <property type="entry name" value="Acyl_CoA_acyltransferase"/>
</dbReference>
<dbReference type="PANTHER" id="PTHR31435">
    <property type="entry name" value="PROTEIN NATD1"/>
    <property type="match status" value="1"/>
</dbReference>
<reference evidence="5" key="1">
    <citation type="submission" date="2012-09" db="EMBL/GenBank/DDBJ databases">
        <authorList>
            <person name="Martin A.A."/>
        </authorList>
    </citation>
    <scope>NUCLEOTIDE SEQUENCE</scope>
</reference>
<evidence type="ECO:0000256" key="2">
    <source>
        <dbReference type="ARBA" id="ARBA00020243"/>
    </source>
</evidence>
<evidence type="ECO:0000256" key="3">
    <source>
        <dbReference type="ARBA" id="ARBA00031876"/>
    </source>
</evidence>
<organism evidence="5 6">
    <name type="scientific">Angiostrongylus cantonensis</name>
    <name type="common">Rat lungworm</name>
    <dbReference type="NCBI Taxonomy" id="6313"/>
    <lineage>
        <taxon>Eukaryota</taxon>
        <taxon>Metazoa</taxon>
        <taxon>Ecdysozoa</taxon>
        <taxon>Nematoda</taxon>
        <taxon>Chromadorea</taxon>
        <taxon>Rhabditida</taxon>
        <taxon>Rhabditina</taxon>
        <taxon>Rhabditomorpha</taxon>
        <taxon>Strongyloidea</taxon>
        <taxon>Metastrongylidae</taxon>
        <taxon>Angiostrongylus</taxon>
    </lineage>
</organism>
<evidence type="ECO:0000313" key="5">
    <source>
        <dbReference type="Proteomes" id="UP000035642"/>
    </source>
</evidence>
<dbReference type="PANTHER" id="PTHR31435:SF9">
    <property type="entry name" value="PROTEIN NATD1"/>
    <property type="match status" value="1"/>
</dbReference>
<proteinExistence type="inferred from homology"/>
<dbReference type="Gene3D" id="3.40.630.30">
    <property type="match status" value="1"/>
</dbReference>
<dbReference type="PROSITE" id="PS51729">
    <property type="entry name" value="GNAT_YJDJ"/>
    <property type="match status" value="1"/>
</dbReference>
<reference evidence="6" key="2">
    <citation type="submission" date="2017-02" db="UniProtKB">
        <authorList>
            <consortium name="WormBaseParasite"/>
        </authorList>
    </citation>
    <scope>IDENTIFICATION</scope>
</reference>
<dbReference type="Pfam" id="PF14542">
    <property type="entry name" value="Acetyltransf_CG"/>
    <property type="match status" value="1"/>
</dbReference>
<accession>A0A0K0D2J6</accession>
<dbReference type="WBParaSite" id="ACAC_0000429101-mRNA-1">
    <property type="protein sequence ID" value="ACAC_0000429101-mRNA-1"/>
    <property type="gene ID" value="ACAC_0000429101"/>
</dbReference>
<feature type="domain" description="N-acetyltransferase" evidence="4">
    <location>
        <begin position="30"/>
        <end position="120"/>
    </location>
</feature>
<evidence type="ECO:0000259" key="4">
    <source>
        <dbReference type="PROSITE" id="PS51729"/>
    </source>
</evidence>
<protein>
    <recommendedName>
        <fullName evidence="2">Protein NATD1</fullName>
    </recommendedName>
    <alternativeName>
        <fullName evidence="3">N-acetyltransferase domain-containing protein 1</fullName>
    </alternativeName>
</protein>
<dbReference type="AlphaFoldDB" id="A0A0K0D2J6"/>
<dbReference type="STRING" id="6313.A0A0K0D2J6"/>
<dbReference type="SUPFAM" id="SSF55729">
    <property type="entry name" value="Acyl-CoA N-acyltransferases (Nat)"/>
    <property type="match status" value="1"/>
</dbReference>
<evidence type="ECO:0000313" key="6">
    <source>
        <dbReference type="WBParaSite" id="ACAC_0000429101-mRNA-1"/>
    </source>
</evidence>
<dbReference type="InterPro" id="IPR031165">
    <property type="entry name" value="GNAT_YJDJ"/>
</dbReference>